<dbReference type="PROSITE" id="PS01039">
    <property type="entry name" value="SBP_BACTERIAL_3"/>
    <property type="match status" value="1"/>
</dbReference>
<keyword evidence="7" id="KW-1185">Reference proteome</keyword>
<evidence type="ECO:0000256" key="2">
    <source>
        <dbReference type="ARBA" id="ARBA00010333"/>
    </source>
</evidence>
<evidence type="ECO:0000256" key="3">
    <source>
        <dbReference type="ARBA" id="ARBA00022729"/>
    </source>
</evidence>
<dbReference type="PANTHER" id="PTHR35936">
    <property type="entry name" value="MEMBRANE-BOUND LYTIC MUREIN TRANSGLYCOSYLASE F"/>
    <property type="match status" value="1"/>
</dbReference>
<proteinExistence type="inferred from homology"/>
<dbReference type="InterPro" id="IPR018313">
    <property type="entry name" value="SBP_3_CS"/>
</dbReference>
<dbReference type="GO" id="GO:0030313">
    <property type="term" value="C:cell envelope"/>
    <property type="evidence" value="ECO:0007669"/>
    <property type="project" value="UniProtKB-SubCell"/>
</dbReference>
<name>A0A1D7XHI5_9CLOT</name>
<evidence type="ECO:0000313" key="7">
    <source>
        <dbReference type="Proteomes" id="UP000094652"/>
    </source>
</evidence>
<organism evidence="6 7">
    <name type="scientific">Clostridium taeniosporum</name>
    <dbReference type="NCBI Taxonomy" id="394958"/>
    <lineage>
        <taxon>Bacteria</taxon>
        <taxon>Bacillati</taxon>
        <taxon>Bacillota</taxon>
        <taxon>Clostridia</taxon>
        <taxon>Eubacteriales</taxon>
        <taxon>Clostridiaceae</taxon>
        <taxon>Clostridium</taxon>
    </lineage>
</organism>
<dbReference type="EMBL" id="CP017253">
    <property type="protein sequence ID" value="AOR22797.1"/>
    <property type="molecule type" value="Genomic_DNA"/>
</dbReference>
<dbReference type="PANTHER" id="PTHR35936:SF17">
    <property type="entry name" value="ARGININE-BINDING EXTRACELLULAR PROTEIN ARTP"/>
    <property type="match status" value="1"/>
</dbReference>
<evidence type="ECO:0000256" key="4">
    <source>
        <dbReference type="RuleBase" id="RU003744"/>
    </source>
</evidence>
<dbReference type="AlphaFoldDB" id="A0A1D7XHI5"/>
<feature type="domain" description="Solute-binding protein family 3/N-terminal" evidence="5">
    <location>
        <begin position="48"/>
        <end position="274"/>
    </location>
</feature>
<dbReference type="Proteomes" id="UP000094652">
    <property type="component" value="Chromosome"/>
</dbReference>
<dbReference type="SMART" id="SM00062">
    <property type="entry name" value="PBPb"/>
    <property type="match status" value="1"/>
</dbReference>
<gene>
    <name evidence="6" type="ORF">BGI42_03315</name>
</gene>
<dbReference type="STRING" id="394958.BGI42_03315"/>
<sequence>MKKNYKKIIILVLLLINCIGFSQICNARITNNLTINNDRLKHIKEKGVLTVISSNDPPFAFIDARTNEPTGIDIDIMREIAKELGVNNIEMKVVPFVDIFDKLTTDDSIDVAVNGIAITEERKKIVNFTNPLYRESEALIVPKVSLINFKEDLKNSVIGVKIGTVYADLAEKWKKEGTIKDMVFFKSIPEIFSAIMNKQVDAGLMDSIIGQYLIFKDNLYLKKLEPYTPQAPEIIGVAVRKSDITLLNAMNKKIKEMKEDKTIKKILKKYGLGDEYWVNNITKSS</sequence>
<dbReference type="SUPFAM" id="SSF53850">
    <property type="entry name" value="Periplasmic binding protein-like II"/>
    <property type="match status" value="1"/>
</dbReference>
<dbReference type="OrthoDB" id="115856at2"/>
<dbReference type="KEGG" id="ctae:BGI42_03315"/>
<comment type="subcellular location">
    <subcellularLocation>
        <location evidence="1">Cell envelope</location>
    </subcellularLocation>
</comment>
<dbReference type="Pfam" id="PF00497">
    <property type="entry name" value="SBP_bac_3"/>
    <property type="match status" value="1"/>
</dbReference>
<protein>
    <submittedName>
        <fullName evidence="6">Amino acid ABC transporter substrate-binding protein</fullName>
    </submittedName>
</protein>
<evidence type="ECO:0000313" key="6">
    <source>
        <dbReference type="EMBL" id="AOR22797.1"/>
    </source>
</evidence>
<keyword evidence="3" id="KW-0732">Signal</keyword>
<dbReference type="InterPro" id="IPR001638">
    <property type="entry name" value="Solute-binding_3/MltF_N"/>
</dbReference>
<reference evidence="7" key="1">
    <citation type="submission" date="2016-09" db="EMBL/GenBank/DDBJ databases">
        <title>Genomics of Clostridium taeniosporum, an organism which forms endospores with ribbon-like appendages.</title>
        <authorList>
            <person name="Walker J.R."/>
        </authorList>
    </citation>
    <scope>NUCLEOTIDE SEQUENCE [LARGE SCALE GENOMIC DNA]</scope>
    <source>
        <strain evidence="7">1/k</strain>
    </source>
</reference>
<evidence type="ECO:0000259" key="5">
    <source>
        <dbReference type="SMART" id="SM00062"/>
    </source>
</evidence>
<accession>A0A1D7XHI5</accession>
<dbReference type="CDD" id="cd13530">
    <property type="entry name" value="PBP2_peptides_like"/>
    <property type="match status" value="1"/>
</dbReference>
<evidence type="ECO:0000256" key="1">
    <source>
        <dbReference type="ARBA" id="ARBA00004196"/>
    </source>
</evidence>
<dbReference type="RefSeq" id="WP_069678957.1">
    <property type="nucleotide sequence ID" value="NZ_CP017253.2"/>
</dbReference>
<dbReference type="Gene3D" id="3.40.190.10">
    <property type="entry name" value="Periplasmic binding protein-like II"/>
    <property type="match status" value="2"/>
</dbReference>
<comment type="similarity">
    <text evidence="2 4">Belongs to the bacterial solute-binding protein 3 family.</text>
</comment>